<evidence type="ECO:0000313" key="2">
    <source>
        <dbReference type="Proteomes" id="UP000054776"/>
    </source>
</evidence>
<comment type="caution">
    <text evidence="1">The sequence shown here is derived from an EMBL/GenBank/DDBJ whole genome shotgun (WGS) entry which is preliminary data.</text>
</comment>
<accession>A0A0V1BPV7</accession>
<gene>
    <name evidence="1" type="ORF">T01_4509</name>
</gene>
<dbReference type="AlphaFoldDB" id="A0A0V1BPV7"/>
<reference evidence="1 2" key="1">
    <citation type="submission" date="2015-01" db="EMBL/GenBank/DDBJ databases">
        <title>Evolution of Trichinella species and genotypes.</title>
        <authorList>
            <person name="Korhonen P.K."/>
            <person name="Edoardo P."/>
            <person name="Giuseppe L.R."/>
            <person name="Gasser R.B."/>
        </authorList>
    </citation>
    <scope>NUCLEOTIDE SEQUENCE [LARGE SCALE GENOMIC DNA]</scope>
    <source>
        <strain evidence="1">ISS3</strain>
    </source>
</reference>
<dbReference type="InParanoid" id="A0A0V1BPV7"/>
<evidence type="ECO:0000313" key="1">
    <source>
        <dbReference type="EMBL" id="KRY38483.1"/>
    </source>
</evidence>
<dbReference type="EMBL" id="JYDH01000025">
    <property type="protein sequence ID" value="KRY38483.1"/>
    <property type="molecule type" value="Genomic_DNA"/>
</dbReference>
<proteinExistence type="predicted"/>
<protein>
    <submittedName>
        <fullName evidence="1">Uncharacterized protein</fullName>
    </submittedName>
</protein>
<organism evidence="1 2">
    <name type="scientific">Trichinella spiralis</name>
    <name type="common">Trichina worm</name>
    <dbReference type="NCBI Taxonomy" id="6334"/>
    <lineage>
        <taxon>Eukaryota</taxon>
        <taxon>Metazoa</taxon>
        <taxon>Ecdysozoa</taxon>
        <taxon>Nematoda</taxon>
        <taxon>Enoplea</taxon>
        <taxon>Dorylaimia</taxon>
        <taxon>Trichinellida</taxon>
        <taxon>Trichinellidae</taxon>
        <taxon>Trichinella</taxon>
    </lineage>
</organism>
<keyword evidence="2" id="KW-1185">Reference proteome</keyword>
<name>A0A0V1BPV7_TRISP</name>
<dbReference type="Proteomes" id="UP000054776">
    <property type="component" value="Unassembled WGS sequence"/>
</dbReference>
<sequence>MYLFPSLLYYNNIRQPSELVNAGTELHILNFTALSKELKFKQYSASFTQTTTKNLKLTMFASAHVVNVFACHTIVVI</sequence>